<gene>
    <name evidence="1" type="ORF">JEOSCH030_00693</name>
</gene>
<dbReference type="RefSeq" id="WP_186086172.1">
    <property type="nucleotide sequence ID" value="NZ_BMDB01000002.1"/>
</dbReference>
<dbReference type="InterPro" id="IPR043519">
    <property type="entry name" value="NT_sf"/>
</dbReference>
<dbReference type="PANTHER" id="PTHR34822:SF1">
    <property type="entry name" value="GRPB FAMILY PROTEIN"/>
    <property type="match status" value="1"/>
</dbReference>
<sequence length="177" mass="20794">MKLGLENNEIRLEPYNPEWKDEFLRVKNDLLNNTDLQASRIEHIGSTAIEGMSAKPIIDIVAGVDDLESVDKEFFYRLSKVGFLRLRVERPGEIVLAKFSDDTYKIKTHFLHLVEYDGELWNNLIFFRDYLNTHEDVRKGYLDIKQNFLKHSSTGIKEYTDSKEVFVREIYGKRDSN</sequence>
<name>A0A6V7RBM3_9BACL</name>
<keyword evidence="1" id="KW-0808">Transferase</keyword>
<dbReference type="Gene3D" id="3.30.460.10">
    <property type="entry name" value="Beta Polymerase, domain 2"/>
    <property type="match status" value="1"/>
</dbReference>
<keyword evidence="1" id="KW-0418">Kinase</keyword>
<comment type="caution">
    <text evidence="1">The sequence shown here is derived from an EMBL/GenBank/DDBJ whole genome shotgun (WGS) entry which is preliminary data.</text>
</comment>
<proteinExistence type="predicted"/>
<evidence type="ECO:0000313" key="1">
    <source>
        <dbReference type="EMBL" id="CAD2074379.1"/>
    </source>
</evidence>
<reference evidence="1 2" key="1">
    <citation type="submission" date="2020-07" db="EMBL/GenBank/DDBJ databases">
        <authorList>
            <person name="Criscuolo A."/>
        </authorList>
    </citation>
    <scope>NUCLEOTIDE SEQUENCE [LARGE SCALE GENOMIC DNA]</scope>
    <source>
        <strain evidence="2">CIP 111030</strain>
    </source>
</reference>
<dbReference type="Pfam" id="PF04229">
    <property type="entry name" value="GrpB"/>
    <property type="match status" value="1"/>
</dbReference>
<organism evidence="1 2">
    <name type="scientific">Phocicoccus schoeneichii</name>
    <dbReference type="NCBI Taxonomy" id="1812261"/>
    <lineage>
        <taxon>Bacteria</taxon>
        <taxon>Bacillati</taxon>
        <taxon>Bacillota</taxon>
        <taxon>Bacilli</taxon>
        <taxon>Bacillales</taxon>
        <taxon>Salinicoccaceae</taxon>
        <taxon>Phocicoccus</taxon>
    </lineage>
</organism>
<evidence type="ECO:0000313" key="2">
    <source>
        <dbReference type="Proteomes" id="UP000521032"/>
    </source>
</evidence>
<dbReference type="InterPro" id="IPR007344">
    <property type="entry name" value="GrpB/CoaE"/>
</dbReference>
<dbReference type="AlphaFoldDB" id="A0A6V7RBM3"/>
<dbReference type="GO" id="GO:0016301">
    <property type="term" value="F:kinase activity"/>
    <property type="evidence" value="ECO:0007669"/>
    <property type="project" value="UniProtKB-KW"/>
</dbReference>
<dbReference type="PANTHER" id="PTHR34822">
    <property type="entry name" value="GRPB DOMAIN PROTEIN (AFU_ORTHOLOGUE AFUA_1G01530)"/>
    <property type="match status" value="1"/>
</dbReference>
<dbReference type="Proteomes" id="UP000521032">
    <property type="component" value="Unassembled WGS sequence"/>
</dbReference>
<accession>A0A6V7RBM3</accession>
<dbReference type="SUPFAM" id="SSF81301">
    <property type="entry name" value="Nucleotidyltransferase"/>
    <property type="match status" value="1"/>
</dbReference>
<dbReference type="EMBL" id="CAJEWE010000007">
    <property type="protein sequence ID" value="CAD2074379.1"/>
    <property type="molecule type" value="Genomic_DNA"/>
</dbReference>
<keyword evidence="2" id="KW-1185">Reference proteome</keyword>
<protein>
    <submittedName>
        <fullName evidence="1">Dephospho-CoA kinase/protein folding accessory domain-containing protein</fullName>
    </submittedName>
</protein>